<dbReference type="PANTHER" id="PTHR17601">
    <property type="entry name" value="RAFTLIN-RELATED"/>
    <property type="match status" value="1"/>
</dbReference>
<evidence type="ECO:0000256" key="2">
    <source>
        <dbReference type="ARBA" id="ARBA00006390"/>
    </source>
</evidence>
<organism evidence="9 10">
    <name type="scientific">Podarcis lilfordi</name>
    <name type="common">Lilford's wall lizard</name>
    <dbReference type="NCBI Taxonomy" id="74358"/>
    <lineage>
        <taxon>Eukaryota</taxon>
        <taxon>Metazoa</taxon>
        <taxon>Chordata</taxon>
        <taxon>Craniata</taxon>
        <taxon>Vertebrata</taxon>
        <taxon>Euteleostomi</taxon>
        <taxon>Lepidosauria</taxon>
        <taxon>Squamata</taxon>
        <taxon>Bifurcata</taxon>
        <taxon>Unidentata</taxon>
        <taxon>Episquamata</taxon>
        <taxon>Laterata</taxon>
        <taxon>Lacertibaenia</taxon>
        <taxon>Lacertidae</taxon>
        <taxon>Podarcis</taxon>
    </lineage>
</organism>
<keyword evidence="10" id="KW-1185">Reference proteome</keyword>
<name>A0AA35L3G2_9SAUR</name>
<evidence type="ECO:0000256" key="8">
    <source>
        <dbReference type="SAM" id="MobiDB-lite"/>
    </source>
</evidence>
<reference evidence="9" key="1">
    <citation type="submission" date="2022-12" db="EMBL/GenBank/DDBJ databases">
        <authorList>
            <person name="Alioto T."/>
            <person name="Alioto T."/>
            <person name="Gomez Garrido J."/>
        </authorList>
    </citation>
    <scope>NUCLEOTIDE SEQUENCE</scope>
</reference>
<dbReference type="PANTHER" id="PTHR17601:SF3">
    <property type="entry name" value="RAFTLIN"/>
    <property type="match status" value="1"/>
</dbReference>
<evidence type="ECO:0000256" key="7">
    <source>
        <dbReference type="ARBA" id="ARBA00023288"/>
    </source>
</evidence>
<comment type="subcellular location">
    <subcellularLocation>
        <location evidence="1">Cell membrane</location>
        <topology evidence="1">Lipid-anchor</topology>
    </subcellularLocation>
</comment>
<evidence type="ECO:0000256" key="6">
    <source>
        <dbReference type="ARBA" id="ARBA00023139"/>
    </source>
</evidence>
<accession>A0AA35L3G2</accession>
<evidence type="ECO:0008006" key="11">
    <source>
        <dbReference type="Google" id="ProtNLM"/>
    </source>
</evidence>
<evidence type="ECO:0000256" key="1">
    <source>
        <dbReference type="ARBA" id="ARBA00004193"/>
    </source>
</evidence>
<dbReference type="Proteomes" id="UP001178461">
    <property type="component" value="Chromosome 12"/>
</dbReference>
<dbReference type="GO" id="GO:0005886">
    <property type="term" value="C:plasma membrane"/>
    <property type="evidence" value="ECO:0007669"/>
    <property type="project" value="UniProtKB-SubCell"/>
</dbReference>
<evidence type="ECO:0000256" key="4">
    <source>
        <dbReference type="ARBA" id="ARBA00022707"/>
    </source>
</evidence>
<gene>
    <name evidence="9" type="ORF">PODLI_1B019673</name>
</gene>
<keyword evidence="6" id="KW-0564">Palmitate</keyword>
<sequence>MAGRGALLWEPDFLPACEEGVAVVVPRLRLRSIFLSRGGVVGKKRKCLGSPRGREGEGERAPVFAMGCGLNKLEKHDEKRPGNIYSTLKRPQVETKIDIFYEYHFLEFTTLSDAELLGSSAIRLSSLRDLPAQLQELYQQGFILAAVHPFVQPTNENERTPQEQIFRAVLIKKTERSLKNDAVSEGNTLEIESCFSSDHLLDKSKMPDLIKKIQDAASRGLRFVGIIPQYASEMNSKSSSAVISTSNSSRELKGDKNPSDFAEDCVSSDHEKAGCTNGCKVPAAREENVDQCVDPNEDLRGEGQVIEHLSLSSAGENGGQLQETEIFAVYNKPKALQRSSQYYSLTIPVKITSDGQSICSLEANWLEHMTDHFRKGSTLVNAIFSLGMINDSFQGMTDGVFIFEDISVEDNKSIQGYDAIVVEQWTVLEGARVQADYVPLLNSLAIYGWQLTCVLPTPVVKTNRDGNLATKQIVFLQRPLLPQKTKKKQSKFHWRFSKEDRHQKQAKKSLKAKLSAKERHQTGEMQELEVTENARNSETQFCTTESGLQFPVISDQQLAAVEDGETETLGHGDGPLYNNEVFAEKWNAGHNAEQDGGGLCLEQTGMHENCEGQIFQDHCTATDTDWSCGAEATETSFDAGCQFD</sequence>
<feature type="region of interest" description="Disordered" evidence="8">
    <location>
        <begin position="503"/>
        <end position="523"/>
    </location>
</feature>
<evidence type="ECO:0000313" key="9">
    <source>
        <dbReference type="EMBL" id="CAI5788473.1"/>
    </source>
</evidence>
<dbReference type="InterPro" id="IPR028169">
    <property type="entry name" value="Raftlin"/>
</dbReference>
<dbReference type="AlphaFoldDB" id="A0AA35L3G2"/>
<evidence type="ECO:0000313" key="10">
    <source>
        <dbReference type="Proteomes" id="UP001178461"/>
    </source>
</evidence>
<keyword evidence="3" id="KW-1003">Cell membrane</keyword>
<keyword evidence="7" id="KW-0449">Lipoprotein</keyword>
<proteinExistence type="inferred from homology"/>
<evidence type="ECO:0000256" key="5">
    <source>
        <dbReference type="ARBA" id="ARBA00023136"/>
    </source>
</evidence>
<comment type="similarity">
    <text evidence="2">Belongs to the raftlin family.</text>
</comment>
<keyword evidence="4" id="KW-0519">Myristate</keyword>
<keyword evidence="5" id="KW-0472">Membrane</keyword>
<dbReference type="EMBL" id="OX395137">
    <property type="protein sequence ID" value="CAI5788473.1"/>
    <property type="molecule type" value="Genomic_DNA"/>
</dbReference>
<dbReference type="Pfam" id="PF15250">
    <property type="entry name" value="Raftlin"/>
    <property type="match status" value="1"/>
</dbReference>
<evidence type="ECO:0000256" key="3">
    <source>
        <dbReference type="ARBA" id="ARBA00022475"/>
    </source>
</evidence>
<protein>
    <recommendedName>
        <fullName evidence="11">Raftlin, lipid raft linker 1</fullName>
    </recommendedName>
</protein>